<dbReference type="Proteomes" id="UP001066276">
    <property type="component" value="Chromosome 2_2"/>
</dbReference>
<evidence type="ECO:0000313" key="2">
    <source>
        <dbReference type="EMBL" id="KAJ1193163.1"/>
    </source>
</evidence>
<organism evidence="2 3">
    <name type="scientific">Pleurodeles waltl</name>
    <name type="common">Iberian ribbed newt</name>
    <dbReference type="NCBI Taxonomy" id="8319"/>
    <lineage>
        <taxon>Eukaryota</taxon>
        <taxon>Metazoa</taxon>
        <taxon>Chordata</taxon>
        <taxon>Craniata</taxon>
        <taxon>Vertebrata</taxon>
        <taxon>Euteleostomi</taxon>
        <taxon>Amphibia</taxon>
        <taxon>Batrachia</taxon>
        <taxon>Caudata</taxon>
        <taxon>Salamandroidea</taxon>
        <taxon>Salamandridae</taxon>
        <taxon>Pleurodelinae</taxon>
        <taxon>Pleurodeles</taxon>
    </lineage>
</organism>
<evidence type="ECO:0000256" key="1">
    <source>
        <dbReference type="SAM" id="MobiDB-lite"/>
    </source>
</evidence>
<evidence type="ECO:0000313" key="3">
    <source>
        <dbReference type="Proteomes" id="UP001066276"/>
    </source>
</evidence>
<comment type="caution">
    <text evidence="2">The sequence shown here is derived from an EMBL/GenBank/DDBJ whole genome shotgun (WGS) entry which is preliminary data.</text>
</comment>
<feature type="region of interest" description="Disordered" evidence="1">
    <location>
        <begin position="1"/>
        <end position="36"/>
    </location>
</feature>
<accession>A0AAV7UYQ9</accession>
<name>A0AAV7UYQ9_PLEWA</name>
<gene>
    <name evidence="2" type="ORF">NDU88_002468</name>
</gene>
<reference evidence="2" key="1">
    <citation type="journal article" date="2022" name="bioRxiv">
        <title>Sequencing and chromosome-scale assembly of the giantPleurodeles waltlgenome.</title>
        <authorList>
            <person name="Brown T."/>
            <person name="Elewa A."/>
            <person name="Iarovenko S."/>
            <person name="Subramanian E."/>
            <person name="Araus A.J."/>
            <person name="Petzold A."/>
            <person name="Susuki M."/>
            <person name="Suzuki K.-i.T."/>
            <person name="Hayashi T."/>
            <person name="Toyoda A."/>
            <person name="Oliveira C."/>
            <person name="Osipova E."/>
            <person name="Leigh N.D."/>
            <person name="Simon A."/>
            <person name="Yun M.H."/>
        </authorList>
    </citation>
    <scope>NUCLEOTIDE SEQUENCE</scope>
    <source>
        <strain evidence="2">20211129_DDA</strain>
        <tissue evidence="2">Liver</tissue>
    </source>
</reference>
<dbReference type="AlphaFoldDB" id="A0AAV7UYQ9"/>
<proteinExistence type="predicted"/>
<dbReference type="EMBL" id="JANPWB010000004">
    <property type="protein sequence ID" value="KAJ1193163.1"/>
    <property type="molecule type" value="Genomic_DNA"/>
</dbReference>
<sequence>MRSPNTADDSTGRDGMLRPGALEGADSAGALGPSDVAVGGKWAQRTVGRARRVANLLPLPALPNGAVGLR</sequence>
<protein>
    <submittedName>
        <fullName evidence="2">Uncharacterized protein</fullName>
    </submittedName>
</protein>
<keyword evidence="3" id="KW-1185">Reference proteome</keyword>